<dbReference type="PANTHER" id="PTHR45013:SF1">
    <property type="entry name" value="NACHT DOMAIN- AND WD REPEAT-CONTAINING PROTEIN 1"/>
    <property type="match status" value="1"/>
</dbReference>
<dbReference type="SMART" id="SM00320">
    <property type="entry name" value="WD40"/>
    <property type="match status" value="6"/>
</dbReference>
<feature type="domain" description="DUF4062" evidence="5">
    <location>
        <begin position="31"/>
        <end position="127"/>
    </location>
</feature>
<feature type="domain" description="NACHT" evidence="4">
    <location>
        <begin position="427"/>
        <end position="599"/>
    </location>
</feature>
<dbReference type="PROSITE" id="PS50082">
    <property type="entry name" value="WD_REPEATS_2"/>
    <property type="match status" value="2"/>
</dbReference>
<sequence length="1622" mass="178515">MSVEALREALGLEVLRGHTQTGPQPRSSVVRVFVSSTCSDMSAERGVLLERAYPEVLSFCQSLGLTFEVVDLRWGVRDMVVVDHMTAELCLEEIQSCKRISAGPTFIALLGNRYGLRPIPRLISEREFELLVGKLSDLDDIKFLNKWYWRDDNTIPSSYVLQPITTHFPHYDEAVAECKELRDNDALSWQYTEARILRLLRGAALQAEKAGQMTSEQKHRYFNKEAFVSCSSVTEWEIEQGLLATQTSDSTAVLFVRDIPKLRKKEMPKTLAPFTDVTVDGLVDSEAQELLSGLKTRLFSACASCSSCSSCSACTSSLHQHCVELSKAGFEPSRKEHAQYLDSLCEQFVCQMKEKIRQQAGGASLGVSDGGGAGQGQAEGWSWLHQEICHNARVCVRECAVFCGRESLLGKVCLTMWESTNSRHALLVLFGSPGVGKTALMCKLAQEVRSLLDPQAVVVLRLLGTSLLSSDVDVLLRGVCLQICGAFGLPLPASSAANTHEELVRFFHRTLEEVSGRGEMLLLVLDSLDQLSFAHNAHKLHWLPKDLPPNVHIVVSVLDAGPPLLASLRGSVEEPGHFFEVEPLTCEQGRAVMEAYLSAAGRSLQPEQAELVLRSFQTSGSPLLLRVTLHSALQWTSYTYASDVQVGSTTQEAVDLLLLQLEKKHGGLLVARALGYIASSRDGLTESELRDVLSLDDEVLAEVYRHWLPPSTSLVRLPPLLWTRLRHDLGDLLVEGQAGGVHLLSFRHRQLRERVKERYLCGEQRVQRHGVLAEYFQGLWGDGKLKPLQLPPLHTKLGADRKVPSQPLWFAEGVANFRKLSELPYHLLHADKWDELCQVTIGSTEWLCCKTLSCGVSSVIEDLSLCTTLYECPEIQLIQDAFILIKPTLDFIDGHVDPALLYTELFARLHSFTETYPALIGHLCSQCHDWFASCPDPVLVPKSSFLPSPGGALRTTLTGFKKGKSPFPADVSECWSLRTGRQLYCVQEAVSLSVDLSSELTGSQGHEVTGSQHTALCCVVKESAVVFTQAPGQCVKAWHLETGEALYDVGPPGQAAMLGTLSGSVCVLSDGDLLTFYKASTGLEKMQMRLSSHTHTFSPTHTLSLTCALHLPRQDKLLLASGDSILFQTAPVGPQSKLLITLSHYCTKYQCPGLQALSTLNSCERVLVVLQVQAQPSLLHKQLDLPHDALVLTAAASSQAGVAISGAEDQLIRVWCLSSGKLLDTFHGLGSSVTSLAVFRQTVVSASTCSGHLKVWQLNSDPKNRAETSVPGNCALVTLSKDGQTAFFVKHGGRKEIFTWDCTSADAMDASAEVCCLELAQQKQLLFCGLRTGTVMIYPLDFPQETLCIPPLKDVPQVQFLTISPREERMAVAYDDAVCLFEITARDSFPCVEGPFERFPLTLLQSPLSCMALLPDCRLLCGGDGGEVTLYDFKSASATPLEPHGARVTCVALSHWSGQALVGSQDCVQRLWSLTPLLLDHTMEYEGFFFEGVLCAAFSVNDQYVFTGSQDKTIKVWDVASGKLLYVQYVYSPIIKMVAHKDGLVAVSQLGHFIKEGFRCPAELRPGFNPLQNLQAKFRVTSREKQLDPHHTVPKDTQVYNPTNVNFMSMFKAKPSNTCVLL</sequence>
<dbReference type="PROSITE" id="PS00678">
    <property type="entry name" value="WD_REPEATS_1"/>
    <property type="match status" value="1"/>
</dbReference>
<dbReference type="InterPro" id="IPR007111">
    <property type="entry name" value="NACHT_NTPase"/>
</dbReference>
<evidence type="ECO:0000313" key="8">
    <source>
        <dbReference type="RefSeq" id="XP_042564938.1"/>
    </source>
</evidence>
<protein>
    <submittedName>
        <fullName evidence="8">NACHT domain- and WD repeat-containing protein 1</fullName>
    </submittedName>
</protein>
<dbReference type="RefSeq" id="XP_042564938.1">
    <property type="nucleotide sequence ID" value="XM_042709004.1"/>
</dbReference>
<dbReference type="Pfam" id="PF00400">
    <property type="entry name" value="WD40"/>
    <property type="match status" value="1"/>
</dbReference>
<gene>
    <name evidence="8" type="primary">nwd1</name>
</gene>
<dbReference type="Pfam" id="PF25469">
    <property type="entry name" value="WHD_NWD1"/>
    <property type="match status" value="1"/>
</dbReference>
<feature type="repeat" description="WD" evidence="3">
    <location>
        <begin position="1493"/>
        <end position="1527"/>
    </location>
</feature>
<dbReference type="PANTHER" id="PTHR45013">
    <property type="entry name" value="NACHT DOMAIN- AND WD REPEAT-CONTAINING PROTEIN 1"/>
    <property type="match status" value="1"/>
</dbReference>
<dbReference type="KEGG" id="char:105896422"/>
<dbReference type="InterPro" id="IPR025139">
    <property type="entry name" value="DUF4062"/>
</dbReference>
<evidence type="ECO:0000256" key="3">
    <source>
        <dbReference type="PROSITE-ProRule" id="PRU00221"/>
    </source>
</evidence>
<dbReference type="InterPro" id="IPR019775">
    <property type="entry name" value="WD40_repeat_CS"/>
</dbReference>
<evidence type="ECO:0000256" key="1">
    <source>
        <dbReference type="ARBA" id="ARBA00022574"/>
    </source>
</evidence>
<keyword evidence="2" id="KW-0677">Repeat</keyword>
<dbReference type="InterPro" id="IPR001680">
    <property type="entry name" value="WD40_rpt"/>
</dbReference>
<dbReference type="OrthoDB" id="6134417at2759"/>
<dbReference type="InterPro" id="IPR057588">
    <property type="entry name" value="NWD1/2-like_WH"/>
</dbReference>
<dbReference type="CTD" id="284434"/>
<evidence type="ECO:0000259" key="6">
    <source>
        <dbReference type="Pfam" id="PF25469"/>
    </source>
</evidence>
<reference evidence="8" key="1">
    <citation type="submission" date="2025-08" db="UniProtKB">
        <authorList>
            <consortium name="RefSeq"/>
        </authorList>
    </citation>
    <scope>IDENTIFICATION</scope>
</reference>
<evidence type="ECO:0000259" key="4">
    <source>
        <dbReference type="Pfam" id="PF05729"/>
    </source>
</evidence>
<organism evidence="7 8">
    <name type="scientific">Clupea harengus</name>
    <name type="common">Atlantic herring</name>
    <dbReference type="NCBI Taxonomy" id="7950"/>
    <lineage>
        <taxon>Eukaryota</taxon>
        <taxon>Metazoa</taxon>
        <taxon>Chordata</taxon>
        <taxon>Craniata</taxon>
        <taxon>Vertebrata</taxon>
        <taxon>Euteleostomi</taxon>
        <taxon>Actinopterygii</taxon>
        <taxon>Neopterygii</taxon>
        <taxon>Teleostei</taxon>
        <taxon>Clupei</taxon>
        <taxon>Clupeiformes</taxon>
        <taxon>Clupeoidei</taxon>
        <taxon>Clupeidae</taxon>
        <taxon>Clupea</taxon>
    </lineage>
</organism>
<dbReference type="Pfam" id="PF13271">
    <property type="entry name" value="DUF4062"/>
    <property type="match status" value="1"/>
</dbReference>
<feature type="domain" description="NWD1/2-like winged helix-turn-helix" evidence="6">
    <location>
        <begin position="650"/>
        <end position="766"/>
    </location>
</feature>
<proteinExistence type="predicted"/>
<dbReference type="Proteomes" id="UP000515152">
    <property type="component" value="Chromosome 10"/>
</dbReference>
<dbReference type="GeneID" id="105896422"/>
<evidence type="ECO:0000259" key="5">
    <source>
        <dbReference type="Pfam" id="PF13271"/>
    </source>
</evidence>
<evidence type="ECO:0000313" key="7">
    <source>
        <dbReference type="Proteomes" id="UP000515152"/>
    </source>
</evidence>
<name>A0A8M1KRA9_CLUHA</name>
<feature type="repeat" description="WD" evidence="3">
    <location>
        <begin position="1187"/>
        <end position="1225"/>
    </location>
</feature>
<keyword evidence="1 3" id="KW-0853">WD repeat</keyword>
<keyword evidence="7" id="KW-1185">Reference proteome</keyword>
<evidence type="ECO:0000256" key="2">
    <source>
        <dbReference type="ARBA" id="ARBA00022737"/>
    </source>
</evidence>
<accession>A0A8M1KRA9</accession>
<dbReference type="InterPro" id="IPR043365">
    <property type="entry name" value="NWD1"/>
</dbReference>
<dbReference type="Pfam" id="PF05729">
    <property type="entry name" value="NACHT"/>
    <property type="match status" value="1"/>
</dbReference>